<dbReference type="InterPro" id="IPR020846">
    <property type="entry name" value="MFS_dom"/>
</dbReference>
<evidence type="ECO:0000259" key="8">
    <source>
        <dbReference type="PROSITE" id="PS50850"/>
    </source>
</evidence>
<evidence type="ECO:0000256" key="2">
    <source>
        <dbReference type="ARBA" id="ARBA00022448"/>
    </source>
</evidence>
<dbReference type="InterPro" id="IPR036259">
    <property type="entry name" value="MFS_trans_sf"/>
</dbReference>
<keyword evidence="10" id="KW-1185">Reference proteome</keyword>
<feature type="transmembrane region" description="Helical" evidence="7">
    <location>
        <begin position="45"/>
        <end position="65"/>
    </location>
</feature>
<feature type="transmembrane region" description="Helical" evidence="7">
    <location>
        <begin position="287"/>
        <end position="310"/>
    </location>
</feature>
<dbReference type="InterPro" id="IPR011701">
    <property type="entry name" value="MFS"/>
</dbReference>
<sequence length="425" mass="45255">MESTSLGKNKHFITLMTAQAISSLGDWLSIVAIITLVGLKWEATPMQMSFIILSLALPMALLGPVSGTVADRMERKTLMIVSDVIRGGLILLLTLASNVWMVYVCLFLIGIFSSVFVPAKNGKLKELVPDVAIKGAMSLTSMIDSSTKVIGPLVSGILVTAVGTYNVFYIDSATFFISALLIFTLPKAVRAVETADEKEKKEKGTAFKEELKVGFQFLKKSTFMMYGLFLLGISLLILQLSDSQIIVLLRQLTDASPDLFGYTVTGSGVGMLLTGIFLSKKTDYNPFIYMCIGVLGIGLGFGVMGILTYYDAGLSLVWMPALGLFAGGTAALVFIPFQAAVQEKTPVNMTGRVFGVINSTTTTATIIGPLAGGALATVIGIIPSFIVTGSLLIVLFAVSIAIRKKVAEEENHVTESKPGTQGAAT</sequence>
<feature type="transmembrane region" description="Helical" evidence="7">
    <location>
        <begin position="100"/>
        <end position="119"/>
    </location>
</feature>
<keyword evidence="4 7" id="KW-0812">Transmembrane</keyword>
<dbReference type="PANTHER" id="PTHR43266:SF2">
    <property type="entry name" value="MAJOR FACILITATOR SUPERFAMILY (MFS) PROFILE DOMAIN-CONTAINING PROTEIN"/>
    <property type="match status" value="1"/>
</dbReference>
<proteinExistence type="predicted"/>
<dbReference type="Pfam" id="PF07690">
    <property type="entry name" value="MFS_1"/>
    <property type="match status" value="1"/>
</dbReference>
<gene>
    <name evidence="9" type="ORF">ACKA06_16015</name>
</gene>
<evidence type="ECO:0000256" key="3">
    <source>
        <dbReference type="ARBA" id="ARBA00022475"/>
    </source>
</evidence>
<dbReference type="PRINTS" id="PR01988">
    <property type="entry name" value="EXPORTERBACE"/>
</dbReference>
<dbReference type="Gene3D" id="1.20.1250.20">
    <property type="entry name" value="MFS general substrate transporter like domains"/>
    <property type="match status" value="1"/>
</dbReference>
<dbReference type="PANTHER" id="PTHR43266">
    <property type="entry name" value="MACROLIDE-EFFLUX PROTEIN"/>
    <property type="match status" value="1"/>
</dbReference>
<keyword evidence="6 7" id="KW-0472">Membrane</keyword>
<feature type="transmembrane region" description="Helical" evidence="7">
    <location>
        <begin position="316"/>
        <end position="341"/>
    </location>
</feature>
<feature type="domain" description="Major facilitator superfamily (MFS) profile" evidence="8">
    <location>
        <begin position="1"/>
        <end position="407"/>
    </location>
</feature>
<dbReference type="SUPFAM" id="SSF103473">
    <property type="entry name" value="MFS general substrate transporter"/>
    <property type="match status" value="1"/>
</dbReference>
<dbReference type="EMBL" id="JBJOSA010000015">
    <property type="protein sequence ID" value="MFL8938297.1"/>
    <property type="molecule type" value="Genomic_DNA"/>
</dbReference>
<evidence type="ECO:0000256" key="1">
    <source>
        <dbReference type="ARBA" id="ARBA00004651"/>
    </source>
</evidence>
<comment type="subcellular location">
    <subcellularLocation>
        <location evidence="1">Cell membrane</location>
        <topology evidence="1">Multi-pass membrane protein</topology>
    </subcellularLocation>
</comment>
<feature type="transmembrane region" description="Helical" evidence="7">
    <location>
        <begin position="223"/>
        <end position="240"/>
    </location>
</feature>
<name>A0ABW8VVU8_9BACI</name>
<reference evidence="9 10" key="1">
    <citation type="submission" date="2024-12" db="EMBL/GenBank/DDBJ databases">
        <authorList>
            <person name="Li X."/>
            <person name="Zhang D."/>
        </authorList>
    </citation>
    <scope>NUCLEOTIDE SEQUENCE [LARGE SCALE GENOMIC DNA]</scope>
    <source>
        <strain evidence="9 10">JCM19602</strain>
    </source>
</reference>
<organism evidence="9 10">
    <name type="scientific">Rossellomorea oryzaecorticis</name>
    <dbReference type="NCBI Taxonomy" id="1396505"/>
    <lineage>
        <taxon>Bacteria</taxon>
        <taxon>Bacillati</taxon>
        <taxon>Bacillota</taxon>
        <taxon>Bacilli</taxon>
        <taxon>Bacillales</taxon>
        <taxon>Bacillaceae</taxon>
        <taxon>Rossellomorea</taxon>
    </lineage>
</organism>
<dbReference type="InterPro" id="IPR022324">
    <property type="entry name" value="Bacilysin_exporter_BacE_put"/>
</dbReference>
<keyword evidence="5 7" id="KW-1133">Transmembrane helix</keyword>
<keyword evidence="3" id="KW-1003">Cell membrane</keyword>
<evidence type="ECO:0000313" key="9">
    <source>
        <dbReference type="EMBL" id="MFL8938297.1"/>
    </source>
</evidence>
<evidence type="ECO:0000313" key="10">
    <source>
        <dbReference type="Proteomes" id="UP001628668"/>
    </source>
</evidence>
<dbReference type="RefSeq" id="WP_411160118.1">
    <property type="nucleotide sequence ID" value="NZ_JBJOSA010000015.1"/>
</dbReference>
<feature type="transmembrane region" description="Helical" evidence="7">
    <location>
        <begin position="353"/>
        <end position="372"/>
    </location>
</feature>
<dbReference type="Proteomes" id="UP001628668">
    <property type="component" value="Unassembled WGS sequence"/>
</dbReference>
<evidence type="ECO:0000256" key="6">
    <source>
        <dbReference type="ARBA" id="ARBA00023136"/>
    </source>
</evidence>
<feature type="transmembrane region" description="Helical" evidence="7">
    <location>
        <begin position="149"/>
        <end position="168"/>
    </location>
</feature>
<keyword evidence="2" id="KW-0813">Transport</keyword>
<feature type="transmembrane region" description="Helical" evidence="7">
    <location>
        <begin position="260"/>
        <end position="278"/>
    </location>
</feature>
<evidence type="ECO:0000256" key="7">
    <source>
        <dbReference type="SAM" id="Phobius"/>
    </source>
</evidence>
<evidence type="ECO:0000256" key="4">
    <source>
        <dbReference type="ARBA" id="ARBA00022692"/>
    </source>
</evidence>
<dbReference type="PROSITE" id="PS50850">
    <property type="entry name" value="MFS"/>
    <property type="match status" value="1"/>
</dbReference>
<protein>
    <submittedName>
        <fullName evidence="9">MFS transporter</fullName>
    </submittedName>
</protein>
<feature type="transmembrane region" description="Helical" evidence="7">
    <location>
        <begin position="12"/>
        <end position="39"/>
    </location>
</feature>
<feature type="transmembrane region" description="Helical" evidence="7">
    <location>
        <begin position="378"/>
        <end position="402"/>
    </location>
</feature>
<comment type="caution">
    <text evidence="9">The sequence shown here is derived from an EMBL/GenBank/DDBJ whole genome shotgun (WGS) entry which is preliminary data.</text>
</comment>
<accession>A0ABW8VVU8</accession>
<dbReference type="CDD" id="cd06173">
    <property type="entry name" value="MFS_MefA_like"/>
    <property type="match status" value="1"/>
</dbReference>
<evidence type="ECO:0000256" key="5">
    <source>
        <dbReference type="ARBA" id="ARBA00022989"/>
    </source>
</evidence>